<dbReference type="STRING" id="112903.SAMN04490178_11363"/>
<dbReference type="PANTHER" id="PTHR22911:SF137">
    <property type="entry name" value="SOLUTE CARRIER FAMILY 35 MEMBER G2-RELATED"/>
    <property type="match status" value="1"/>
</dbReference>
<accession>A0A1H8VZE5</accession>
<feature type="transmembrane region" description="Helical" evidence="2">
    <location>
        <begin position="319"/>
        <end position="339"/>
    </location>
</feature>
<proteinExistence type="inferred from homology"/>
<feature type="transmembrane region" description="Helical" evidence="2">
    <location>
        <begin position="296"/>
        <end position="313"/>
    </location>
</feature>
<keyword evidence="2" id="KW-1133">Transmembrane helix</keyword>
<organism evidence="4 5">
    <name type="scientific">Propionispora vibrioides</name>
    <dbReference type="NCBI Taxonomy" id="112903"/>
    <lineage>
        <taxon>Bacteria</taxon>
        <taxon>Bacillati</taxon>
        <taxon>Bacillota</taxon>
        <taxon>Negativicutes</taxon>
        <taxon>Selenomonadales</taxon>
        <taxon>Sporomusaceae</taxon>
        <taxon>Propionispora</taxon>
    </lineage>
</organism>
<feature type="transmembrane region" description="Helical" evidence="2">
    <location>
        <begin position="141"/>
        <end position="160"/>
    </location>
</feature>
<keyword evidence="5" id="KW-1185">Reference proteome</keyword>
<evidence type="ECO:0000313" key="5">
    <source>
        <dbReference type="Proteomes" id="UP000198847"/>
    </source>
</evidence>
<feature type="transmembrane region" description="Helical" evidence="2">
    <location>
        <begin position="113"/>
        <end position="135"/>
    </location>
</feature>
<feature type="transmembrane region" description="Helical" evidence="2">
    <location>
        <begin position="265"/>
        <end position="284"/>
    </location>
</feature>
<dbReference type="AlphaFoldDB" id="A0A1H8VZE5"/>
<dbReference type="SUPFAM" id="SSF103481">
    <property type="entry name" value="Multidrug resistance efflux transporter EmrE"/>
    <property type="match status" value="2"/>
</dbReference>
<reference evidence="4 5" key="1">
    <citation type="submission" date="2016-10" db="EMBL/GenBank/DDBJ databases">
        <authorList>
            <person name="de Groot N.N."/>
        </authorList>
    </citation>
    <scope>NUCLEOTIDE SEQUENCE [LARGE SCALE GENOMIC DNA]</scope>
    <source>
        <strain evidence="4 5">DSM 13305</strain>
    </source>
</reference>
<evidence type="ECO:0000313" key="4">
    <source>
        <dbReference type="EMBL" id="SEP20761.1"/>
    </source>
</evidence>
<dbReference type="Pfam" id="PF00892">
    <property type="entry name" value="EamA"/>
    <property type="match status" value="1"/>
</dbReference>
<gene>
    <name evidence="4" type="ORF">SAMN04490178_11363</name>
</gene>
<feature type="domain" description="EamA" evidence="3">
    <location>
        <begin position="37"/>
        <end position="184"/>
    </location>
</feature>
<feature type="transmembrane region" description="Helical" evidence="2">
    <location>
        <begin position="167"/>
        <end position="185"/>
    </location>
</feature>
<evidence type="ECO:0000256" key="1">
    <source>
        <dbReference type="ARBA" id="ARBA00007362"/>
    </source>
</evidence>
<dbReference type="GO" id="GO:0016020">
    <property type="term" value="C:membrane"/>
    <property type="evidence" value="ECO:0007669"/>
    <property type="project" value="InterPro"/>
</dbReference>
<name>A0A1H8VZE5_9FIRM</name>
<dbReference type="InterPro" id="IPR000620">
    <property type="entry name" value="EamA_dom"/>
</dbReference>
<sequence length="349" mass="36491">MGGQGKDESKLGSTMSSRRDGQINAPLALKELNYAKKGIAMGLLAGITWGLDGVLMGLVLALLPVTGQTGMFLVPLVGGCLHDGFAAAWLFGRNVVSGKWRDYWRTLKTQPGKIVMAAALLGGPIGMGANLLAIYFAGASYAAAITAAYPALGAALGGIFLKEKVNVRVWCGIGLAVLGSFLVGYVPPDTGKYPDFYLGIGLSAVAALGWALEGVLATFGMDLVDSDIASGIRQCTSFAVYVLAIFPLLGSGSYTLLLALLTTSVAWYMAGIALVGAASFLFWYRAMNMTGVARAMGLNVTYALWSVFFSWLLNSLTITPGLLGGVVVISIGTVLTIGNPRNLVNLRSK</sequence>
<feature type="transmembrane region" description="Helical" evidence="2">
    <location>
        <begin position="69"/>
        <end position="92"/>
    </location>
</feature>
<dbReference type="Proteomes" id="UP000198847">
    <property type="component" value="Unassembled WGS sequence"/>
</dbReference>
<evidence type="ECO:0000259" key="3">
    <source>
        <dbReference type="Pfam" id="PF00892"/>
    </source>
</evidence>
<dbReference type="PANTHER" id="PTHR22911">
    <property type="entry name" value="ACYL-MALONYL CONDENSING ENZYME-RELATED"/>
    <property type="match status" value="1"/>
</dbReference>
<feature type="transmembrane region" description="Helical" evidence="2">
    <location>
        <begin position="197"/>
        <end position="217"/>
    </location>
</feature>
<dbReference type="EMBL" id="FODY01000013">
    <property type="protein sequence ID" value="SEP20761.1"/>
    <property type="molecule type" value="Genomic_DNA"/>
</dbReference>
<comment type="similarity">
    <text evidence="1">Belongs to the EamA transporter family.</text>
</comment>
<feature type="transmembrane region" description="Helical" evidence="2">
    <location>
        <begin position="39"/>
        <end position="63"/>
    </location>
</feature>
<evidence type="ECO:0000256" key="2">
    <source>
        <dbReference type="SAM" id="Phobius"/>
    </source>
</evidence>
<keyword evidence="2" id="KW-0472">Membrane</keyword>
<protein>
    <submittedName>
        <fullName evidence="4">Uncharacterized membrane protein</fullName>
    </submittedName>
</protein>
<keyword evidence="2" id="KW-0812">Transmembrane</keyword>
<feature type="transmembrane region" description="Helical" evidence="2">
    <location>
        <begin position="238"/>
        <end position="259"/>
    </location>
</feature>
<dbReference type="InterPro" id="IPR037185">
    <property type="entry name" value="EmrE-like"/>
</dbReference>